<dbReference type="AlphaFoldDB" id="A0A1W6MYB2"/>
<dbReference type="Pfam" id="PF01075">
    <property type="entry name" value="Glyco_transf_9"/>
    <property type="match status" value="1"/>
</dbReference>
<dbReference type="Gene3D" id="3.40.50.2000">
    <property type="entry name" value="Glycogen Phosphorylase B"/>
    <property type="match status" value="2"/>
</dbReference>
<dbReference type="Proteomes" id="UP000193978">
    <property type="component" value="Chromosome"/>
</dbReference>
<dbReference type="CDD" id="cd03789">
    <property type="entry name" value="GT9_LPS_heptosyltransferase"/>
    <property type="match status" value="1"/>
</dbReference>
<dbReference type="RefSeq" id="WP_085772695.1">
    <property type="nucleotide sequence ID" value="NZ_AP027149.1"/>
</dbReference>
<dbReference type="EMBL" id="CP019948">
    <property type="protein sequence ID" value="ARN82565.1"/>
    <property type="molecule type" value="Genomic_DNA"/>
</dbReference>
<evidence type="ECO:0000256" key="2">
    <source>
        <dbReference type="ARBA" id="ARBA00022679"/>
    </source>
</evidence>
<organism evidence="3 4">
    <name type="scientific">Methylocystis bryophila</name>
    <dbReference type="NCBI Taxonomy" id="655015"/>
    <lineage>
        <taxon>Bacteria</taxon>
        <taxon>Pseudomonadati</taxon>
        <taxon>Pseudomonadota</taxon>
        <taxon>Alphaproteobacteria</taxon>
        <taxon>Hyphomicrobiales</taxon>
        <taxon>Methylocystaceae</taxon>
        <taxon>Methylocystis</taxon>
    </lineage>
</organism>
<protein>
    <recommendedName>
        <fullName evidence="5">Glycosyltransferase family 9 protein</fullName>
    </recommendedName>
</protein>
<evidence type="ECO:0008006" key="5">
    <source>
        <dbReference type="Google" id="ProtNLM"/>
    </source>
</evidence>
<dbReference type="OrthoDB" id="9807356at2"/>
<keyword evidence="1" id="KW-0328">Glycosyltransferase</keyword>
<dbReference type="SUPFAM" id="SSF53756">
    <property type="entry name" value="UDP-Glycosyltransferase/glycogen phosphorylase"/>
    <property type="match status" value="1"/>
</dbReference>
<dbReference type="InterPro" id="IPR002201">
    <property type="entry name" value="Glyco_trans_9"/>
</dbReference>
<dbReference type="KEGG" id="mbry:B1812_17385"/>
<dbReference type="PANTHER" id="PTHR30160">
    <property type="entry name" value="TETRAACYLDISACCHARIDE 4'-KINASE-RELATED"/>
    <property type="match status" value="1"/>
</dbReference>
<reference evidence="3 4" key="1">
    <citation type="submission" date="2017-02" db="EMBL/GenBank/DDBJ databases">
        <authorList>
            <person name="Peterson S.W."/>
        </authorList>
    </citation>
    <scope>NUCLEOTIDE SEQUENCE [LARGE SCALE GENOMIC DNA]</scope>
    <source>
        <strain evidence="3 4">S285</strain>
    </source>
</reference>
<proteinExistence type="predicted"/>
<dbReference type="GO" id="GO:0005829">
    <property type="term" value="C:cytosol"/>
    <property type="evidence" value="ECO:0007669"/>
    <property type="project" value="TreeGrafter"/>
</dbReference>
<dbReference type="InterPro" id="IPR051199">
    <property type="entry name" value="LPS_LOS_Heptosyltrfase"/>
</dbReference>
<evidence type="ECO:0000313" key="3">
    <source>
        <dbReference type="EMBL" id="ARN82565.1"/>
    </source>
</evidence>
<evidence type="ECO:0000256" key="1">
    <source>
        <dbReference type="ARBA" id="ARBA00022676"/>
    </source>
</evidence>
<dbReference type="GO" id="GO:0008713">
    <property type="term" value="F:ADP-heptose-lipopolysaccharide heptosyltransferase activity"/>
    <property type="evidence" value="ECO:0007669"/>
    <property type="project" value="TreeGrafter"/>
</dbReference>
<keyword evidence="4" id="KW-1185">Reference proteome</keyword>
<keyword evidence="2" id="KW-0808">Transferase</keyword>
<evidence type="ECO:0000313" key="4">
    <source>
        <dbReference type="Proteomes" id="UP000193978"/>
    </source>
</evidence>
<accession>A0A1W6MYB2</accession>
<sequence>MRWFDWPTWSKTSARQIAKQLLGPFLGRNPDPKTVEYYASLIAKGAGLGKILSELSQNQEYKSQFCARPPRAPAASPQIWNDPRYEAFLNAPKIQNALILKLDHIGDFLLALDAFSALRKGFPEAKLTLLCAPWNAALARSLNMFDRVETLDFFAPTAQGESPVFSAERLGELARESFDLAVDLRVEADTRAIFDHVQAAHKCGYASDACRTVLTIGPPRPNLLYTDSLAANQQMLMLGLARSVVDFFHRDESLHGESLARTLIGSDEADVPLRGGGPLVAMHPFSGRSIKNWPLENFLRLGAWLEREIGASVFLLGTKKEAESVPELALLCERAGVRSLVGETSLTQALSVIARSDLYVGNDSGLTHAAARLDVPTLALFSGVAPIESWAPRGKRVRILHAPAPCAPCYLPSLEWCEAGHECLRAIDFDFVQAQARDLLERTGAREAHPPCRGQANGG</sequence>
<dbReference type="STRING" id="655015.B1812_17385"/>
<name>A0A1W6MYB2_9HYPH</name>
<dbReference type="GO" id="GO:0009244">
    <property type="term" value="P:lipopolysaccharide core region biosynthetic process"/>
    <property type="evidence" value="ECO:0007669"/>
    <property type="project" value="TreeGrafter"/>
</dbReference>
<gene>
    <name evidence="3" type="ORF">B1812_17385</name>
</gene>